<evidence type="ECO:0000313" key="3">
    <source>
        <dbReference type="Proteomes" id="UP000028027"/>
    </source>
</evidence>
<dbReference type="Proteomes" id="UP000028027">
    <property type="component" value="Unassembled WGS sequence"/>
</dbReference>
<keyword evidence="3" id="KW-1185">Reference proteome</keyword>
<name>A0A081S863_9ARCH</name>
<proteinExistence type="predicted"/>
<sequence>MLVSIFDKWNIMSEIDIANDKALLKQPSLFPIITTDKVRYYDGDPIIISGYVTYPNPSLPVQLQVFDSKGDLAGIAQSKIQSDGKFSVILNAGGPKWESSGQYEIRAQHDDHIFSINFEYEKNIQSIGITSSDTMNLQEENKRLRQQVSSLHIQVQTLEDKIDNLNQIIQEQINVIYQWVTAR</sequence>
<gene>
    <name evidence="2" type="ORF">AAA799E16_00056</name>
</gene>
<accession>A0A081S863</accession>
<evidence type="ECO:0000313" key="2">
    <source>
        <dbReference type="EMBL" id="KER07116.1"/>
    </source>
</evidence>
<organism evidence="2 3">
    <name type="scientific">Marine Group I thaumarchaeote SCGC AAA799-E16</name>
    <dbReference type="NCBI Taxonomy" id="1502292"/>
    <lineage>
        <taxon>Archaea</taxon>
        <taxon>Nitrososphaerota</taxon>
        <taxon>Marine Group I</taxon>
    </lineage>
</organism>
<keyword evidence="1" id="KW-0175">Coiled coil</keyword>
<comment type="caution">
    <text evidence="2">The sequence shown here is derived from an EMBL/GenBank/DDBJ whole genome shotgun (WGS) entry which is preliminary data.</text>
</comment>
<feature type="coiled-coil region" evidence="1">
    <location>
        <begin position="134"/>
        <end position="175"/>
    </location>
</feature>
<dbReference type="EMBL" id="JNVL01000001">
    <property type="protein sequence ID" value="KER07116.1"/>
    <property type="molecule type" value="Genomic_DNA"/>
</dbReference>
<reference evidence="2 3" key="1">
    <citation type="submission" date="2014-06" db="EMBL/GenBank/DDBJ databases">
        <authorList>
            <person name="Ngugi D.K."/>
            <person name="Blom J."/>
            <person name="Alam I."/>
            <person name="Rashid M."/>
            <person name="Ba Alawi W."/>
            <person name="Zhang G."/>
            <person name="Hikmawan T."/>
            <person name="Guan Y."/>
            <person name="Antunes A."/>
            <person name="Siam R."/>
            <person name="Eldorry H."/>
            <person name="Bajic V."/>
            <person name="Stingl U."/>
        </authorList>
    </citation>
    <scope>NUCLEOTIDE SEQUENCE [LARGE SCALE GENOMIC DNA]</scope>
    <source>
        <strain evidence="2">SCGC AAA799-E16</strain>
    </source>
</reference>
<protein>
    <submittedName>
        <fullName evidence="2">Uncharacterized protein</fullName>
    </submittedName>
</protein>
<dbReference type="AlphaFoldDB" id="A0A081S863"/>
<evidence type="ECO:0000256" key="1">
    <source>
        <dbReference type="SAM" id="Coils"/>
    </source>
</evidence>